<dbReference type="Proteomes" id="UP000672009">
    <property type="component" value="Chromosome"/>
</dbReference>
<dbReference type="Pfam" id="PF13470">
    <property type="entry name" value="PIN_3"/>
    <property type="match status" value="1"/>
</dbReference>
<dbReference type="NCBIfam" id="TIGR00305">
    <property type="entry name" value="putative toxin-antitoxin system toxin component, PIN family"/>
    <property type="match status" value="1"/>
</dbReference>
<dbReference type="AlphaFoldDB" id="A0A975FAG4"/>
<protein>
    <submittedName>
        <fullName evidence="2">Toxin-antitoxin system toxin component, PIN family</fullName>
    </submittedName>
</protein>
<dbReference type="PANTHER" id="PTHR34610:SF3">
    <property type="entry name" value="SSL7007 PROTEIN"/>
    <property type="match status" value="1"/>
</dbReference>
<evidence type="ECO:0000259" key="1">
    <source>
        <dbReference type="SMART" id="SM00670"/>
    </source>
</evidence>
<dbReference type="KEGG" id="tun:J9260_04555"/>
<dbReference type="PANTHER" id="PTHR34610">
    <property type="entry name" value="SSL7007 PROTEIN"/>
    <property type="match status" value="1"/>
</dbReference>
<evidence type="ECO:0000313" key="2">
    <source>
        <dbReference type="EMBL" id="QTR54371.1"/>
    </source>
</evidence>
<dbReference type="SUPFAM" id="SSF88723">
    <property type="entry name" value="PIN domain-like"/>
    <property type="match status" value="1"/>
</dbReference>
<dbReference type="EMBL" id="CP072793">
    <property type="protein sequence ID" value="QTR54371.1"/>
    <property type="molecule type" value="Genomic_DNA"/>
</dbReference>
<dbReference type="RefSeq" id="WP_210219862.1">
    <property type="nucleotide sequence ID" value="NZ_CP072793.1"/>
</dbReference>
<dbReference type="SMART" id="SM00670">
    <property type="entry name" value="PINc"/>
    <property type="match status" value="1"/>
</dbReference>
<evidence type="ECO:0000313" key="3">
    <source>
        <dbReference type="Proteomes" id="UP000672009"/>
    </source>
</evidence>
<dbReference type="InterPro" id="IPR029060">
    <property type="entry name" value="PIN-like_dom_sf"/>
</dbReference>
<dbReference type="InterPro" id="IPR002716">
    <property type="entry name" value="PIN_dom"/>
</dbReference>
<reference evidence="2" key="1">
    <citation type="submission" date="2021-04" db="EMBL/GenBank/DDBJ databases">
        <title>Genomics, taxonomy and metabolism of representatives of sulfur bacteria of the genus Thiothrix: Thiothrix fructosivorans QT, Thiothrix unzii A1T and three new species, Thiothrix subterranea sp. nov., Thiothrix litoralis sp. nov. and 'Candidatus Thiothrix anitrata' sp. nov.</title>
        <authorList>
            <person name="Ravin N.V."/>
            <person name="Smolyakov D."/>
            <person name="Rudenko T.S."/>
            <person name="Mardanov A.V."/>
            <person name="Beletsky A.V."/>
            <person name="Markov N.D."/>
            <person name="Fomenkov A.I."/>
            <person name="Roberts R.J."/>
            <person name="Karnachuk O.V."/>
            <person name="Novikov A."/>
            <person name="Grabovich M.Y."/>
        </authorList>
    </citation>
    <scope>NUCLEOTIDE SEQUENCE</scope>
    <source>
        <strain evidence="2">A1</strain>
    </source>
</reference>
<feature type="domain" description="PIN" evidence="1">
    <location>
        <begin position="5"/>
        <end position="119"/>
    </location>
</feature>
<name>A0A975FAG4_9GAMM</name>
<dbReference type="InterPro" id="IPR002850">
    <property type="entry name" value="PIN_toxin-like"/>
</dbReference>
<organism evidence="2 3">
    <name type="scientific">Thiothrix unzii</name>
    <dbReference type="NCBI Taxonomy" id="111769"/>
    <lineage>
        <taxon>Bacteria</taxon>
        <taxon>Pseudomonadati</taxon>
        <taxon>Pseudomonadota</taxon>
        <taxon>Gammaproteobacteria</taxon>
        <taxon>Thiotrichales</taxon>
        <taxon>Thiotrichaceae</taxon>
        <taxon>Thiothrix</taxon>
    </lineage>
</organism>
<sequence>MVERKHLVIDTSTLISAFFFPNSVPAQALNKGLQEYTLWVSAETQQELLEVAQRDKFNRYVPLAIRMERVTDFLAKTRLCADVPFIETGCRDPKDIKFLTLAVAVGADVLISSDSDLLDLNLFQGVQVMKPAEFCGH</sequence>
<accession>A0A975FAG4</accession>
<keyword evidence="3" id="KW-1185">Reference proteome</keyword>
<gene>
    <name evidence="2" type="ORF">J9260_04555</name>
</gene>
<proteinExistence type="predicted"/>